<proteinExistence type="predicted"/>
<dbReference type="Proteomes" id="UP001174691">
    <property type="component" value="Unassembled WGS sequence"/>
</dbReference>
<dbReference type="AlphaFoldDB" id="A0AA38RQP4"/>
<organism evidence="2 3">
    <name type="scientific">Coniochaeta hoffmannii</name>
    <dbReference type="NCBI Taxonomy" id="91930"/>
    <lineage>
        <taxon>Eukaryota</taxon>
        <taxon>Fungi</taxon>
        <taxon>Dikarya</taxon>
        <taxon>Ascomycota</taxon>
        <taxon>Pezizomycotina</taxon>
        <taxon>Sordariomycetes</taxon>
        <taxon>Sordariomycetidae</taxon>
        <taxon>Coniochaetales</taxon>
        <taxon>Coniochaetaceae</taxon>
        <taxon>Coniochaeta</taxon>
    </lineage>
</organism>
<protein>
    <submittedName>
        <fullName evidence="2">Uncharacterized protein</fullName>
    </submittedName>
</protein>
<feature type="signal peptide" evidence="1">
    <location>
        <begin position="1"/>
        <end position="26"/>
    </location>
</feature>
<name>A0AA38RQP4_9PEZI</name>
<keyword evidence="1" id="KW-0732">Signal</keyword>
<evidence type="ECO:0000313" key="2">
    <source>
        <dbReference type="EMBL" id="KAJ9144289.1"/>
    </source>
</evidence>
<evidence type="ECO:0000256" key="1">
    <source>
        <dbReference type="SAM" id="SignalP"/>
    </source>
</evidence>
<feature type="chain" id="PRO_5041210552" evidence="1">
    <location>
        <begin position="27"/>
        <end position="131"/>
    </location>
</feature>
<sequence>MRLSLAFEVSLLFLAALTASLPTASTQSITTRLPAANNQSIAAQLGWYPAPHNLSIMAHLEGLSPCYGKCIISEMHWRYTFHPLREEISHFCLWSEQWFKDHLNPCVHETCTGSRLERRAGKIWWGSHCKY</sequence>
<accession>A0AA38RQP4</accession>
<reference evidence="2" key="1">
    <citation type="submission" date="2022-07" db="EMBL/GenBank/DDBJ databases">
        <title>Fungi with potential for degradation of polypropylene.</title>
        <authorList>
            <person name="Gostincar C."/>
        </authorList>
    </citation>
    <scope>NUCLEOTIDE SEQUENCE</scope>
    <source>
        <strain evidence="2">EXF-13287</strain>
    </source>
</reference>
<comment type="caution">
    <text evidence="2">The sequence shown here is derived from an EMBL/GenBank/DDBJ whole genome shotgun (WGS) entry which is preliminary data.</text>
</comment>
<evidence type="ECO:0000313" key="3">
    <source>
        <dbReference type="Proteomes" id="UP001174691"/>
    </source>
</evidence>
<dbReference type="EMBL" id="JANBVN010000102">
    <property type="protein sequence ID" value="KAJ9144289.1"/>
    <property type="molecule type" value="Genomic_DNA"/>
</dbReference>
<keyword evidence="3" id="KW-1185">Reference proteome</keyword>
<gene>
    <name evidence="2" type="ORF">NKR19_g6561</name>
</gene>